<dbReference type="PROSITE" id="PS52019">
    <property type="entry name" value="PKS_MFAS_DH"/>
    <property type="match status" value="1"/>
</dbReference>
<dbReference type="Gene3D" id="3.90.180.10">
    <property type="entry name" value="Medium-chain alcohol dehydrogenases, catalytic domain"/>
    <property type="match status" value="1"/>
</dbReference>
<gene>
    <name evidence="10" type="ORF">ACFQGO_38800</name>
</gene>
<dbReference type="Gene3D" id="3.40.47.10">
    <property type="match status" value="1"/>
</dbReference>
<dbReference type="InterPro" id="IPR011032">
    <property type="entry name" value="GroES-like_sf"/>
</dbReference>
<dbReference type="CDD" id="cd00833">
    <property type="entry name" value="PKS"/>
    <property type="match status" value="1"/>
</dbReference>
<dbReference type="Pfam" id="PF00550">
    <property type="entry name" value="PP-binding"/>
    <property type="match status" value="1"/>
</dbReference>
<sequence>MAGLGLSYGPSFRGLRSVWRRGGEVFAEVALPEGVGGGGFGVHPALLDAALHGVMFTRVFGGGRARLPFAWSGVSLLATGADALRVRLTVLSEDAVAVEVADASGGLVASVESLTLRDAPVALAAVGRGGRAEHLYHADWITVPVPAATGTAGPLRTVRLTDELPDGPDRPGADILLTVDLPDGGTAEAVTHDLTRRVLARIQEWLAREEFGDSRLVLVTEGAVPLDETPVAPALAAVWGLVRAARAEAPDRFALLDLDGTDASWAAVPAALASAEPELAVRDGAVSVPRLTRVPTGGALPVPAGETDWRLDVVEKGTLEGLALRPVPREELAAGQIRVGVRAAGVNFRDVLNALGMYPGDARDFGLEGAGVVTEVGPGVTGLAVGDRVMGLFSSSFGPTAVADARRVAPVPTGWTFAQAASVPVVFLTAYYALTDLGGLRAGERILVHAAAGGVGMAAVQLARHLGAEVFGTASSGKWDTLRGLGLDDRHIASSRDTEFEAAFLAATGGRGVDVVLDSLAGEFVDASLRLLPRGGRFLEMGKTDVRDPEVVAAGYAGVVYQAFDLMDVAPERIGEMLSDLVALFESGVLTPLPVTCWDVRRAPEAFRYLSQARHVGKVVLTVPAPLDRDGTVLITGGTGGLGALVARHLVTERGVRRLLLVSRRGLDAPGAAELVSELRDLGASEVEVAALDVADREQLAGLLTADCAVTAVVHTAGILDDGVVSSLTPERLARVLRPKVDAVERLDELTRHLDLSAFVVFSSVTGTVGGAGQANYSAANAYLDAFAGRRRAAGLPAVSLGWGPWAPGAGMTADLSEADLRRMERGGMLPLAPEQGLELLDAVLDQGGVLPRPAVLPVRLDLAALRRRTPDDVPALLRSLVRAGGRGKAEAGAGADRSGLKERLLALPAADRDRFLRDFVSAQAAAVLGHGGTRRIGAEQTFKDVGFDSLTSVELRNRLNAATGMRLPSTLVFDYPTPADVSRYVLDALVPEADVQAGETPAQGETPDAQLPALMDTTDDPVVIVGMACRFPGGVSSPEDLWRLVSEGGDAIGGFPTDRGWDLDGLYDPEPGTPGRVYVRDGGFLYEAAEFDAALFGISPREALAMDPQQRLLLETSWEAFERAGIDLAALRGSRTGVFAGAMAQDYGNLLRGGDLDSSGYRMTGNTGSVASGRISYTFGFEGPAVTVDTACSSSLVALHLAAQALRAGECDLALAGGVTVMSTPDTFVEFSRQRGLAADGRCKAFSDGADGTAWAEGVGLLVVERLSDARRNGHRVLAVVRGSAVNQDGASNGLTAPNGPSQQRVIRQALAGAG</sequence>
<dbReference type="InterPro" id="IPR049900">
    <property type="entry name" value="PKS_mFAS_DH"/>
</dbReference>
<dbReference type="PROSITE" id="PS52004">
    <property type="entry name" value="KS3_2"/>
    <property type="match status" value="1"/>
</dbReference>
<dbReference type="SMART" id="SM00822">
    <property type="entry name" value="PKS_KR"/>
    <property type="match status" value="1"/>
</dbReference>
<dbReference type="InterPro" id="IPR036291">
    <property type="entry name" value="NAD(P)-bd_dom_sf"/>
</dbReference>
<dbReference type="InterPro" id="IPR020841">
    <property type="entry name" value="PKS_Beta-ketoAc_synthase_dom"/>
</dbReference>
<keyword evidence="1" id="KW-0596">Phosphopantetheine</keyword>
<evidence type="ECO:0000259" key="8">
    <source>
        <dbReference type="PROSITE" id="PS52004"/>
    </source>
</evidence>
<evidence type="ECO:0000256" key="2">
    <source>
        <dbReference type="ARBA" id="ARBA00022553"/>
    </source>
</evidence>
<dbReference type="SUPFAM" id="SSF50129">
    <property type="entry name" value="GroES-like"/>
    <property type="match status" value="1"/>
</dbReference>
<dbReference type="Pfam" id="PF00109">
    <property type="entry name" value="ketoacyl-synt"/>
    <property type="match status" value="1"/>
</dbReference>
<protein>
    <submittedName>
        <fullName evidence="10">SDR family NAD(P)-dependent oxidoreductase</fullName>
    </submittedName>
</protein>
<comment type="caution">
    <text evidence="6">Lacks conserved residue(s) required for the propagation of feature annotation.</text>
</comment>
<dbReference type="Gene3D" id="3.10.129.110">
    <property type="entry name" value="Polyketide synthase dehydratase"/>
    <property type="match status" value="1"/>
</dbReference>
<evidence type="ECO:0000256" key="3">
    <source>
        <dbReference type="ARBA" id="ARBA00022679"/>
    </source>
</evidence>
<feature type="region of interest" description="N-terminal hotdog fold" evidence="6">
    <location>
        <position position="1"/>
    </location>
</feature>
<evidence type="ECO:0000259" key="7">
    <source>
        <dbReference type="PROSITE" id="PS50075"/>
    </source>
</evidence>
<dbReference type="InterPro" id="IPR013968">
    <property type="entry name" value="PKS_KR"/>
</dbReference>
<dbReference type="InterPro" id="IPR009081">
    <property type="entry name" value="PP-bd_ACP"/>
</dbReference>
<keyword evidence="11" id="KW-1185">Reference proteome</keyword>
<dbReference type="RefSeq" id="WP_380970127.1">
    <property type="nucleotide sequence ID" value="NZ_JBHSNZ010000084.1"/>
</dbReference>
<keyword evidence="4" id="KW-0511">Multifunctional enzyme</keyword>
<dbReference type="SMART" id="SM01294">
    <property type="entry name" value="PKS_PP_betabranch"/>
    <property type="match status" value="1"/>
</dbReference>
<dbReference type="Pfam" id="PF22953">
    <property type="entry name" value="SpnB_Rossmann"/>
    <property type="match status" value="1"/>
</dbReference>
<keyword evidence="3" id="KW-0808">Transferase</keyword>
<feature type="region of interest" description="C-terminal hotdog fold" evidence="6">
    <location>
        <begin position="1"/>
        <end position="125"/>
    </location>
</feature>
<evidence type="ECO:0000313" key="10">
    <source>
        <dbReference type="EMBL" id="MFC5813377.1"/>
    </source>
</evidence>
<dbReference type="InterPro" id="IPR020806">
    <property type="entry name" value="PKS_PP-bd"/>
</dbReference>
<dbReference type="PANTHER" id="PTHR43775:SF51">
    <property type="entry name" value="INACTIVE PHENOLPHTHIOCEROL SYNTHESIS POLYKETIDE SYNTHASE TYPE I PKS1-RELATED"/>
    <property type="match status" value="1"/>
</dbReference>
<dbReference type="PANTHER" id="PTHR43775">
    <property type="entry name" value="FATTY ACID SYNTHASE"/>
    <property type="match status" value="1"/>
</dbReference>
<dbReference type="InterPro" id="IPR020843">
    <property type="entry name" value="ER"/>
</dbReference>
<dbReference type="InterPro" id="IPR049551">
    <property type="entry name" value="PKS_DH_C"/>
</dbReference>
<dbReference type="InterPro" id="IPR055123">
    <property type="entry name" value="SpnB-like_Rossmann"/>
</dbReference>
<dbReference type="Pfam" id="PF08659">
    <property type="entry name" value="KR"/>
    <property type="match status" value="1"/>
</dbReference>
<evidence type="ECO:0000256" key="6">
    <source>
        <dbReference type="PROSITE-ProRule" id="PRU01363"/>
    </source>
</evidence>
<evidence type="ECO:0000313" key="11">
    <source>
        <dbReference type="Proteomes" id="UP001596112"/>
    </source>
</evidence>
<dbReference type="Pfam" id="PF14765">
    <property type="entry name" value="PS-DH"/>
    <property type="match status" value="1"/>
</dbReference>
<dbReference type="CDD" id="cd05195">
    <property type="entry name" value="enoyl_red"/>
    <property type="match status" value="1"/>
</dbReference>
<dbReference type="Gene3D" id="1.10.1200.10">
    <property type="entry name" value="ACP-like"/>
    <property type="match status" value="1"/>
</dbReference>
<dbReference type="PROSITE" id="PS00606">
    <property type="entry name" value="KS3_1"/>
    <property type="match status" value="1"/>
</dbReference>
<dbReference type="InterPro" id="IPR013154">
    <property type="entry name" value="ADH-like_N"/>
</dbReference>
<dbReference type="InterPro" id="IPR050091">
    <property type="entry name" value="PKS_NRPS_Biosynth_Enz"/>
</dbReference>
<organism evidence="10 11">
    <name type="scientific">Streptomyces heilongjiangensis</name>
    <dbReference type="NCBI Taxonomy" id="945052"/>
    <lineage>
        <taxon>Bacteria</taxon>
        <taxon>Bacillati</taxon>
        <taxon>Actinomycetota</taxon>
        <taxon>Actinomycetes</taxon>
        <taxon>Kitasatosporales</taxon>
        <taxon>Streptomycetaceae</taxon>
        <taxon>Streptomyces</taxon>
    </lineage>
</organism>
<dbReference type="InterPro" id="IPR057326">
    <property type="entry name" value="KR_dom"/>
</dbReference>
<dbReference type="InterPro" id="IPR014031">
    <property type="entry name" value="Ketoacyl_synth_C"/>
</dbReference>
<dbReference type="SUPFAM" id="SSF51735">
    <property type="entry name" value="NAD(P)-binding Rossmann-fold domains"/>
    <property type="match status" value="3"/>
</dbReference>
<dbReference type="SUPFAM" id="SSF47336">
    <property type="entry name" value="ACP-like"/>
    <property type="match status" value="1"/>
</dbReference>
<dbReference type="InterPro" id="IPR002364">
    <property type="entry name" value="Quin_OxRdtase/zeta-crystal_CS"/>
</dbReference>
<keyword evidence="5" id="KW-0012">Acyltransferase</keyword>
<dbReference type="SMART" id="SM00823">
    <property type="entry name" value="PKS_PP"/>
    <property type="match status" value="1"/>
</dbReference>
<dbReference type="EMBL" id="JBHSNZ010000084">
    <property type="protein sequence ID" value="MFC5813377.1"/>
    <property type="molecule type" value="Genomic_DNA"/>
</dbReference>
<dbReference type="Pfam" id="PF02801">
    <property type="entry name" value="Ketoacyl-synt_C"/>
    <property type="match status" value="1"/>
</dbReference>
<accession>A0ABW1BK08</accession>
<keyword evidence="2" id="KW-0597">Phosphoprotein</keyword>
<dbReference type="SMART" id="SM00829">
    <property type="entry name" value="PKS_ER"/>
    <property type="match status" value="1"/>
</dbReference>
<dbReference type="Pfam" id="PF08240">
    <property type="entry name" value="ADH_N"/>
    <property type="match status" value="1"/>
</dbReference>
<dbReference type="Pfam" id="PF13602">
    <property type="entry name" value="ADH_zinc_N_2"/>
    <property type="match status" value="1"/>
</dbReference>
<dbReference type="InterPro" id="IPR036736">
    <property type="entry name" value="ACP-like_sf"/>
</dbReference>
<dbReference type="InterPro" id="IPR014030">
    <property type="entry name" value="Ketoacyl_synth_N"/>
</dbReference>
<dbReference type="Gene3D" id="3.40.50.720">
    <property type="entry name" value="NAD(P)-binding Rossmann-like Domain"/>
    <property type="match status" value="1"/>
</dbReference>
<feature type="non-terminal residue" evidence="10">
    <location>
        <position position="1316"/>
    </location>
</feature>
<dbReference type="PROSITE" id="PS01162">
    <property type="entry name" value="QOR_ZETA_CRYSTAL"/>
    <property type="match status" value="1"/>
</dbReference>
<evidence type="ECO:0000256" key="4">
    <source>
        <dbReference type="ARBA" id="ARBA00023268"/>
    </source>
</evidence>
<dbReference type="InterPro" id="IPR016039">
    <property type="entry name" value="Thiolase-like"/>
</dbReference>
<dbReference type="SUPFAM" id="SSF53901">
    <property type="entry name" value="Thiolase-like"/>
    <property type="match status" value="2"/>
</dbReference>
<evidence type="ECO:0000256" key="1">
    <source>
        <dbReference type="ARBA" id="ARBA00022450"/>
    </source>
</evidence>
<feature type="domain" description="PKS/mFAS DH" evidence="9">
    <location>
        <begin position="1"/>
        <end position="125"/>
    </location>
</feature>
<comment type="caution">
    <text evidence="10">The sequence shown here is derived from an EMBL/GenBank/DDBJ whole genome shotgun (WGS) entry which is preliminary data.</text>
</comment>
<proteinExistence type="predicted"/>
<dbReference type="Proteomes" id="UP001596112">
    <property type="component" value="Unassembled WGS sequence"/>
</dbReference>
<dbReference type="SMART" id="SM00825">
    <property type="entry name" value="PKS_KS"/>
    <property type="match status" value="1"/>
</dbReference>
<dbReference type="InterPro" id="IPR018201">
    <property type="entry name" value="Ketoacyl_synth_AS"/>
</dbReference>
<dbReference type="InterPro" id="IPR042104">
    <property type="entry name" value="PKS_dehydratase_sf"/>
</dbReference>
<dbReference type="PROSITE" id="PS00012">
    <property type="entry name" value="PHOSPHOPANTETHEINE"/>
    <property type="match status" value="1"/>
</dbReference>
<feature type="domain" description="Ketosynthase family 3 (KS3)" evidence="8">
    <location>
        <begin position="1020"/>
        <end position="1316"/>
    </location>
</feature>
<evidence type="ECO:0000259" key="9">
    <source>
        <dbReference type="PROSITE" id="PS52019"/>
    </source>
</evidence>
<evidence type="ECO:0000256" key="5">
    <source>
        <dbReference type="ARBA" id="ARBA00023315"/>
    </source>
</evidence>
<name>A0ABW1BK08_9ACTN</name>
<feature type="domain" description="Carrier" evidence="7">
    <location>
        <begin position="915"/>
        <end position="990"/>
    </location>
</feature>
<dbReference type="InterPro" id="IPR006162">
    <property type="entry name" value="Ppantetheine_attach_site"/>
</dbReference>
<dbReference type="Gene3D" id="3.40.50.11460">
    <property type="match status" value="1"/>
</dbReference>
<dbReference type="CDD" id="cd08956">
    <property type="entry name" value="KR_3_FAS_SDR_x"/>
    <property type="match status" value="1"/>
</dbReference>
<reference evidence="11" key="1">
    <citation type="journal article" date="2019" name="Int. J. Syst. Evol. Microbiol.">
        <title>The Global Catalogue of Microorganisms (GCM) 10K type strain sequencing project: providing services to taxonomists for standard genome sequencing and annotation.</title>
        <authorList>
            <consortium name="The Broad Institute Genomics Platform"/>
            <consortium name="The Broad Institute Genome Sequencing Center for Infectious Disease"/>
            <person name="Wu L."/>
            <person name="Ma J."/>
        </authorList>
    </citation>
    <scope>NUCLEOTIDE SEQUENCE [LARGE SCALE GENOMIC DNA]</scope>
    <source>
        <strain evidence="11">JCM 9918</strain>
    </source>
</reference>
<dbReference type="PROSITE" id="PS50075">
    <property type="entry name" value="CARRIER"/>
    <property type="match status" value="1"/>
</dbReference>